<proteinExistence type="predicted"/>
<organism evidence="1 2">
    <name type="scientific">Pseudomonas citrulli</name>
    <dbReference type="NCBI Taxonomy" id="3064347"/>
    <lineage>
        <taxon>Bacteria</taxon>
        <taxon>Pseudomonadati</taxon>
        <taxon>Pseudomonadota</taxon>
        <taxon>Gammaproteobacteria</taxon>
        <taxon>Pseudomonadales</taxon>
        <taxon>Pseudomonadaceae</taxon>
        <taxon>Pseudomonas</taxon>
    </lineage>
</organism>
<sequence>MEDACAALRRREQIPEDRRDGIGVLRTSKMAVGTIAEWARARQLDAVIWTALPPRFNGMEGQVPSADEAIAYLANLTGEARDHAREYIRMTPEQIDTPYRRELVRRLGWH</sequence>
<evidence type="ECO:0000313" key="1">
    <source>
        <dbReference type="EMBL" id="MDO7896938.1"/>
    </source>
</evidence>
<keyword evidence="2" id="KW-1185">Reference proteome</keyword>
<name>A0ABT9C025_9PSED</name>
<evidence type="ECO:0000313" key="2">
    <source>
        <dbReference type="Proteomes" id="UP001228019"/>
    </source>
</evidence>
<dbReference type="RefSeq" id="WP_304553431.1">
    <property type="nucleotide sequence ID" value="NZ_JAUQOP010000008.1"/>
</dbReference>
<protein>
    <submittedName>
        <fullName evidence="1">Uncharacterized protein</fullName>
    </submittedName>
</protein>
<dbReference type="Proteomes" id="UP001228019">
    <property type="component" value="Unassembled WGS sequence"/>
</dbReference>
<reference evidence="1 2" key="1">
    <citation type="submission" date="2023-07" db="EMBL/GenBank/DDBJ databases">
        <title>Identification of four novel Pseudomonas species associated with bacterial leaf spot of cucurbits.</title>
        <authorList>
            <person name="Fullem K.R."/>
        </authorList>
    </citation>
    <scope>NUCLEOTIDE SEQUENCE [LARGE SCALE GENOMIC DNA]</scope>
    <source>
        <strain evidence="1 2">K18</strain>
    </source>
</reference>
<dbReference type="EMBL" id="JAUQOP010000008">
    <property type="protein sequence ID" value="MDO7896938.1"/>
    <property type="molecule type" value="Genomic_DNA"/>
</dbReference>
<comment type="caution">
    <text evidence="1">The sequence shown here is derived from an EMBL/GenBank/DDBJ whole genome shotgun (WGS) entry which is preliminary data.</text>
</comment>
<accession>A0ABT9C025</accession>
<gene>
    <name evidence="1" type="ORF">Q6A48_08510</name>
</gene>